<dbReference type="Pfam" id="PF07683">
    <property type="entry name" value="CobW_C"/>
    <property type="match status" value="1"/>
</dbReference>
<proteinExistence type="inferred from homology"/>
<dbReference type="SUPFAM" id="SSF52540">
    <property type="entry name" value="P-loop containing nucleoside triphosphate hydrolases"/>
    <property type="match status" value="1"/>
</dbReference>
<evidence type="ECO:0000259" key="6">
    <source>
        <dbReference type="Pfam" id="PF02492"/>
    </source>
</evidence>
<evidence type="ECO:0000256" key="5">
    <source>
        <dbReference type="ARBA" id="ARBA00049117"/>
    </source>
</evidence>
<dbReference type="InterPro" id="IPR027417">
    <property type="entry name" value="P-loop_NTPase"/>
</dbReference>
<name>A0A239TR24_9STAP</name>
<dbReference type="InterPro" id="IPR051316">
    <property type="entry name" value="Zinc-reg_GTPase_activator"/>
</dbReference>
<dbReference type="AlphaFoldDB" id="A0A239TR24"/>
<feature type="domain" description="CobW/HypB/UreG nucleotide-binding" evidence="6">
    <location>
        <begin position="3"/>
        <end position="180"/>
    </location>
</feature>
<evidence type="ECO:0000313" key="8">
    <source>
        <dbReference type="EMBL" id="GEP84423.1"/>
    </source>
</evidence>
<dbReference type="InterPro" id="IPR003495">
    <property type="entry name" value="CobW/HypB/UreG_nucleotide-bd"/>
</dbReference>
<keyword evidence="3" id="KW-0143">Chaperone</keyword>
<comment type="catalytic activity">
    <reaction evidence="5">
        <text>GTP + H2O = GDP + phosphate + H(+)</text>
        <dbReference type="Rhea" id="RHEA:19669"/>
        <dbReference type="ChEBI" id="CHEBI:15377"/>
        <dbReference type="ChEBI" id="CHEBI:15378"/>
        <dbReference type="ChEBI" id="CHEBI:37565"/>
        <dbReference type="ChEBI" id="CHEBI:43474"/>
        <dbReference type="ChEBI" id="CHEBI:58189"/>
    </reaction>
    <physiologicalReaction direction="left-to-right" evidence="5">
        <dbReference type="Rhea" id="RHEA:19670"/>
    </physiologicalReaction>
</comment>
<protein>
    <submittedName>
        <fullName evidence="8">GTPase</fullName>
    </submittedName>
</protein>
<dbReference type="GO" id="GO:0000166">
    <property type="term" value="F:nucleotide binding"/>
    <property type="evidence" value="ECO:0007669"/>
    <property type="project" value="UniProtKB-KW"/>
</dbReference>
<dbReference type="InterPro" id="IPR036627">
    <property type="entry name" value="CobW-likC_sf"/>
</dbReference>
<gene>
    <name evidence="8" type="ORF">SPI02_10080</name>
</gene>
<dbReference type="EMBL" id="BKAR01000010">
    <property type="protein sequence ID" value="GEP84423.1"/>
    <property type="molecule type" value="Genomic_DNA"/>
</dbReference>
<keyword evidence="2" id="KW-0378">Hydrolase</keyword>
<comment type="caution">
    <text evidence="8">The sequence shown here is derived from an EMBL/GenBank/DDBJ whole genome shotgun (WGS) entry which is preliminary data.</text>
</comment>
<sequence length="305" mass="33837">MDIIILGGFLGGGKTTTLNHLIEQALKHHLQPAVIMNDFGKASVDSHLIDQTVPMDEIIEGCICCAMKADVSQQLHQIYLDYQPDVVFVECSGIAEPQSVIDACLTPALTPISTISTVIGVIDASLYARLDTYPGDMQKLYYEQLAHCSHLFINKVDKCEAEAVTTIYSDLTVLNPQAEITVGSYGRLESDLFTEKKTLESRRSKESSSAACAVHEHRHHEGIGHRYFEFEQAISLEQLVKWLEALPQSIYRVKGFMQFTEHPETQLVQYTAGQLEISPIELTSKVPCYLVVIGSALEHLESPVA</sequence>
<evidence type="ECO:0000259" key="7">
    <source>
        <dbReference type="Pfam" id="PF07683"/>
    </source>
</evidence>
<dbReference type="Pfam" id="PF02492">
    <property type="entry name" value="cobW"/>
    <property type="match status" value="1"/>
</dbReference>
<dbReference type="Proteomes" id="UP000321736">
    <property type="component" value="Unassembled WGS sequence"/>
</dbReference>
<dbReference type="GO" id="GO:0005737">
    <property type="term" value="C:cytoplasm"/>
    <property type="evidence" value="ECO:0007669"/>
    <property type="project" value="TreeGrafter"/>
</dbReference>
<accession>A0A239TR24</accession>
<keyword evidence="9" id="KW-1185">Reference proteome</keyword>
<dbReference type="PANTHER" id="PTHR13748:SF62">
    <property type="entry name" value="COBW DOMAIN-CONTAINING PROTEIN"/>
    <property type="match status" value="1"/>
</dbReference>
<dbReference type="InterPro" id="IPR011629">
    <property type="entry name" value="CobW-like_C"/>
</dbReference>
<evidence type="ECO:0000313" key="9">
    <source>
        <dbReference type="Proteomes" id="UP000321736"/>
    </source>
</evidence>
<dbReference type="PANTHER" id="PTHR13748">
    <property type="entry name" value="COBW-RELATED"/>
    <property type="match status" value="1"/>
</dbReference>
<organism evidence="8 9">
    <name type="scientific">Staphylococcus piscifermentans</name>
    <dbReference type="NCBI Taxonomy" id="70258"/>
    <lineage>
        <taxon>Bacteria</taxon>
        <taxon>Bacillati</taxon>
        <taxon>Bacillota</taxon>
        <taxon>Bacilli</taxon>
        <taxon>Bacillales</taxon>
        <taxon>Staphylococcaceae</taxon>
        <taxon>Staphylococcus</taxon>
    </lineage>
</organism>
<evidence type="ECO:0000256" key="3">
    <source>
        <dbReference type="ARBA" id="ARBA00023186"/>
    </source>
</evidence>
<dbReference type="Gene3D" id="3.30.1220.10">
    <property type="entry name" value="CobW-like, C-terminal domain"/>
    <property type="match status" value="1"/>
</dbReference>
<dbReference type="GO" id="GO:0016787">
    <property type="term" value="F:hydrolase activity"/>
    <property type="evidence" value="ECO:0007669"/>
    <property type="project" value="UniProtKB-KW"/>
</dbReference>
<evidence type="ECO:0000256" key="2">
    <source>
        <dbReference type="ARBA" id="ARBA00022801"/>
    </source>
</evidence>
<reference evidence="8 9" key="1">
    <citation type="submission" date="2019-07" db="EMBL/GenBank/DDBJ databases">
        <title>Whole genome shotgun sequence of Staphylococcus piscifermentans NBRC 109625.</title>
        <authorList>
            <person name="Hosoyama A."/>
            <person name="Uohara A."/>
            <person name="Ohji S."/>
            <person name="Ichikawa N."/>
        </authorList>
    </citation>
    <scope>NUCLEOTIDE SEQUENCE [LARGE SCALE GENOMIC DNA]</scope>
    <source>
        <strain evidence="8 9">NBRC 109625</strain>
    </source>
</reference>
<keyword evidence="1" id="KW-0547">Nucleotide-binding</keyword>
<feature type="domain" description="CobW C-terminal" evidence="7">
    <location>
        <begin position="227"/>
        <end position="299"/>
    </location>
</feature>
<dbReference type="OrthoDB" id="9808822at2"/>
<evidence type="ECO:0000256" key="1">
    <source>
        <dbReference type="ARBA" id="ARBA00022741"/>
    </source>
</evidence>
<dbReference type="Gene3D" id="3.40.50.300">
    <property type="entry name" value="P-loop containing nucleotide triphosphate hydrolases"/>
    <property type="match status" value="1"/>
</dbReference>
<evidence type="ECO:0000256" key="4">
    <source>
        <dbReference type="ARBA" id="ARBA00034320"/>
    </source>
</evidence>
<comment type="similarity">
    <text evidence="4">Belongs to the SIMIBI class G3E GTPase family. ZNG1 subfamily.</text>
</comment>
<dbReference type="RefSeq" id="WP_095103679.1">
    <property type="nucleotide sequence ID" value="NZ_BKAR01000010.1"/>
</dbReference>